<dbReference type="GO" id="GO:0016747">
    <property type="term" value="F:acyltransferase activity, transferring groups other than amino-acyl groups"/>
    <property type="evidence" value="ECO:0007669"/>
    <property type="project" value="InterPro"/>
</dbReference>
<protein>
    <submittedName>
        <fullName evidence="2">Acetyltransferase domain protein</fullName>
    </submittedName>
</protein>
<dbReference type="SUPFAM" id="SSF55729">
    <property type="entry name" value="Acyl-CoA N-acyltransferases (Nat)"/>
    <property type="match status" value="1"/>
</dbReference>
<comment type="caution">
    <text evidence="2">The sequence shown here is derived from an EMBL/GenBank/DDBJ whole genome shotgun (WGS) entry which is preliminary data.</text>
</comment>
<dbReference type="Proteomes" id="UP000031366">
    <property type="component" value="Unassembled WGS sequence"/>
</dbReference>
<sequence>MSEIFDISYNDIDIIKNLWEKNRLYHQNSSEYFKESYHSINFDERIKAFSIFNKDTMKITVAKSNDEYIGYCISTIVDGTGELQSLHVDESNRGNGIGRQLASKHIEWMKEMNCKVIGVTVSQENESTICFYKELGFYPNTLYMQQK</sequence>
<dbReference type="EMBL" id="AYSO01000020">
    <property type="protein sequence ID" value="KIE44411.1"/>
    <property type="molecule type" value="Genomic_DNA"/>
</dbReference>
<dbReference type="RefSeq" id="WP_039635942.1">
    <property type="nucleotide sequence ID" value="NZ_AYSO01000020.1"/>
</dbReference>
<feature type="domain" description="N-acetyltransferase" evidence="1">
    <location>
        <begin position="2"/>
        <end position="147"/>
    </location>
</feature>
<keyword evidence="3" id="KW-1185">Reference proteome</keyword>
<evidence type="ECO:0000259" key="1">
    <source>
        <dbReference type="PROSITE" id="PS51186"/>
    </source>
</evidence>
<accession>A0A0C1R1U3</accession>
<evidence type="ECO:0000313" key="2">
    <source>
        <dbReference type="EMBL" id="KIE44411.1"/>
    </source>
</evidence>
<dbReference type="CDD" id="cd04301">
    <property type="entry name" value="NAT_SF"/>
    <property type="match status" value="1"/>
</dbReference>
<reference evidence="2 3" key="1">
    <citation type="journal article" date="2015" name="Infect. Genet. Evol.">
        <title>Genomic sequences of six botulinum neurotoxin-producing strains representing three clostridial species illustrate the mobility and diversity of botulinum neurotoxin genes.</title>
        <authorList>
            <person name="Smith T.J."/>
            <person name="Hill K.K."/>
            <person name="Xie G."/>
            <person name="Foley B.T."/>
            <person name="Williamson C.H."/>
            <person name="Foster J.T."/>
            <person name="Johnson S.L."/>
            <person name="Chertkov O."/>
            <person name="Teshima H."/>
            <person name="Gibbons H.S."/>
            <person name="Johnsky L.A."/>
            <person name="Karavis M.A."/>
            <person name="Smith L.A."/>
        </authorList>
    </citation>
    <scope>NUCLEOTIDE SEQUENCE [LARGE SCALE GENOMIC DNA]</scope>
    <source>
        <strain evidence="2 3">CDC 2741</strain>
    </source>
</reference>
<dbReference type="InterPro" id="IPR016181">
    <property type="entry name" value="Acyl_CoA_acyltransferase"/>
</dbReference>
<dbReference type="InterPro" id="IPR000182">
    <property type="entry name" value="GNAT_dom"/>
</dbReference>
<dbReference type="Pfam" id="PF00583">
    <property type="entry name" value="Acetyltransf_1"/>
    <property type="match status" value="1"/>
</dbReference>
<proteinExistence type="predicted"/>
<dbReference type="PROSITE" id="PS51186">
    <property type="entry name" value="GNAT"/>
    <property type="match status" value="1"/>
</dbReference>
<gene>
    <name evidence="2" type="ORF">U732_218</name>
</gene>
<dbReference type="STRING" id="29341.RSJ17_18565"/>
<dbReference type="AlphaFoldDB" id="A0A0C1R1U3"/>
<dbReference type="Gene3D" id="3.40.630.30">
    <property type="match status" value="1"/>
</dbReference>
<organism evidence="2 3">
    <name type="scientific">Clostridium argentinense CDC 2741</name>
    <dbReference type="NCBI Taxonomy" id="1418104"/>
    <lineage>
        <taxon>Bacteria</taxon>
        <taxon>Bacillati</taxon>
        <taxon>Bacillota</taxon>
        <taxon>Clostridia</taxon>
        <taxon>Eubacteriales</taxon>
        <taxon>Clostridiaceae</taxon>
        <taxon>Clostridium</taxon>
    </lineage>
</organism>
<evidence type="ECO:0000313" key="3">
    <source>
        <dbReference type="Proteomes" id="UP000031366"/>
    </source>
</evidence>
<keyword evidence="2" id="KW-0808">Transferase</keyword>
<name>A0A0C1R1U3_9CLOT</name>
<dbReference type="OrthoDB" id="87541at2"/>